<dbReference type="GO" id="GO:0006508">
    <property type="term" value="P:proteolysis"/>
    <property type="evidence" value="ECO:0007669"/>
    <property type="project" value="UniProtKB-KW"/>
</dbReference>
<dbReference type="CDD" id="cd04513">
    <property type="entry name" value="Glycosylasparaginase"/>
    <property type="match status" value="1"/>
</dbReference>
<dbReference type="AlphaFoldDB" id="A0A8B8DHU1"/>
<evidence type="ECO:0000256" key="14">
    <source>
        <dbReference type="SAM" id="SignalP"/>
    </source>
</evidence>
<dbReference type="PANTHER" id="PTHR10188">
    <property type="entry name" value="L-ASPARAGINASE"/>
    <property type="match status" value="1"/>
</dbReference>
<dbReference type="RefSeq" id="XP_022327702.1">
    <property type="nucleotide sequence ID" value="XM_022471994.1"/>
</dbReference>
<dbReference type="GO" id="GO:0005764">
    <property type="term" value="C:lysosome"/>
    <property type="evidence" value="ECO:0007669"/>
    <property type="project" value="TreeGrafter"/>
</dbReference>
<feature type="site" description="Cleavage; by autolysis" evidence="13">
    <location>
        <begin position="211"/>
        <end position="212"/>
    </location>
</feature>
<feature type="binding site" evidence="12">
    <location>
        <begin position="263"/>
        <end position="266"/>
    </location>
    <ligand>
        <name>substrate</name>
    </ligand>
</feature>
<comment type="catalytic activity">
    <reaction evidence="5">
        <text>N(4)-(beta-N-acetyl-D-glucosaminyl)-L-asparagine + H2O = N-acetyl-beta-D-glucosaminylamine + L-aspartate + H(+)</text>
        <dbReference type="Rhea" id="RHEA:11544"/>
        <dbReference type="ChEBI" id="CHEBI:15377"/>
        <dbReference type="ChEBI" id="CHEBI:15378"/>
        <dbReference type="ChEBI" id="CHEBI:15947"/>
        <dbReference type="ChEBI" id="CHEBI:29991"/>
        <dbReference type="ChEBI" id="CHEBI:58080"/>
        <dbReference type="EC" id="3.5.1.26"/>
    </reaction>
</comment>
<protein>
    <recommendedName>
        <fullName evidence="7">N(4)-(beta-N-acetylglucosaminyl)-L-asparaginase</fullName>
        <ecNumber evidence="7">3.5.1.26</ecNumber>
    </recommendedName>
    <alternativeName>
        <fullName evidence="9">Aspartylglucosaminidase</fullName>
    </alternativeName>
    <alternativeName>
        <fullName evidence="8">Glycosylasparaginase</fullName>
    </alternativeName>
    <alternativeName>
        <fullName evidence="10">N4-(N-acetyl-beta-glucosaminyl)-L-asparagine amidase</fullName>
    </alternativeName>
</protein>
<comment type="function">
    <text evidence="6">Cleaves the GlcNAc-Asn bond which joins oligosaccharides to the peptide of asparagine-linked glycoproteins.</text>
</comment>
<evidence type="ECO:0000256" key="13">
    <source>
        <dbReference type="PIRSR" id="PIRSR600246-3"/>
    </source>
</evidence>
<evidence type="ECO:0000256" key="4">
    <source>
        <dbReference type="ARBA" id="ARBA00022813"/>
    </source>
</evidence>
<evidence type="ECO:0000256" key="12">
    <source>
        <dbReference type="PIRSR" id="PIRSR600246-2"/>
    </source>
</evidence>
<dbReference type="Proteomes" id="UP000694844">
    <property type="component" value="Chromosome 3"/>
</dbReference>
<feature type="chain" id="PRO_5034403772" description="N(4)-(beta-N-acetylglucosaminyl)-L-asparaginase" evidence="14">
    <location>
        <begin position="24"/>
        <end position="379"/>
    </location>
</feature>
<keyword evidence="2" id="KW-0645">Protease</keyword>
<dbReference type="PANTHER" id="PTHR10188:SF6">
    <property type="entry name" value="N(4)-(BETA-N-ACETYLGLUCOSAMINYL)-L-ASPARAGINASE"/>
    <property type="match status" value="1"/>
</dbReference>
<comment type="similarity">
    <text evidence="1">Belongs to the Ntn-hydrolase family.</text>
</comment>
<dbReference type="InterPro" id="IPR029055">
    <property type="entry name" value="Ntn_hydrolases_N"/>
</dbReference>
<feature type="active site" description="Nucleophile" evidence="11">
    <location>
        <position position="212"/>
    </location>
</feature>
<evidence type="ECO:0000313" key="15">
    <source>
        <dbReference type="Proteomes" id="UP000694844"/>
    </source>
</evidence>
<dbReference type="GO" id="GO:0008233">
    <property type="term" value="F:peptidase activity"/>
    <property type="evidence" value="ECO:0007669"/>
    <property type="project" value="UniProtKB-KW"/>
</dbReference>
<evidence type="ECO:0000256" key="3">
    <source>
        <dbReference type="ARBA" id="ARBA00022801"/>
    </source>
</evidence>
<dbReference type="GeneID" id="111127014"/>
<feature type="binding site" evidence="12">
    <location>
        <begin position="240"/>
        <end position="243"/>
    </location>
    <ligand>
        <name>substrate</name>
    </ligand>
</feature>
<dbReference type="InterPro" id="IPR000246">
    <property type="entry name" value="Peptidase_T2"/>
</dbReference>
<accession>A0A8B8DHU1</accession>
<dbReference type="Pfam" id="PF01112">
    <property type="entry name" value="Asparaginase_2"/>
    <property type="match status" value="1"/>
</dbReference>
<organism evidence="15 16">
    <name type="scientific">Crassostrea virginica</name>
    <name type="common">Eastern oyster</name>
    <dbReference type="NCBI Taxonomy" id="6565"/>
    <lineage>
        <taxon>Eukaryota</taxon>
        <taxon>Metazoa</taxon>
        <taxon>Spiralia</taxon>
        <taxon>Lophotrochozoa</taxon>
        <taxon>Mollusca</taxon>
        <taxon>Bivalvia</taxon>
        <taxon>Autobranchia</taxon>
        <taxon>Pteriomorphia</taxon>
        <taxon>Ostreida</taxon>
        <taxon>Ostreoidea</taxon>
        <taxon>Ostreidae</taxon>
        <taxon>Crassostrea</taxon>
    </lineage>
</organism>
<evidence type="ECO:0000256" key="7">
    <source>
        <dbReference type="ARBA" id="ARBA00066729"/>
    </source>
</evidence>
<dbReference type="GO" id="GO:0003948">
    <property type="term" value="F:N4-(beta-N-acetylglucosaminyl)-L-asparaginase activity"/>
    <property type="evidence" value="ECO:0007669"/>
    <property type="project" value="UniProtKB-EC"/>
</dbReference>
<feature type="signal peptide" evidence="14">
    <location>
        <begin position="1"/>
        <end position="23"/>
    </location>
</feature>
<dbReference type="SUPFAM" id="SSF56235">
    <property type="entry name" value="N-terminal nucleophile aminohydrolases (Ntn hydrolases)"/>
    <property type="match status" value="1"/>
</dbReference>
<gene>
    <name evidence="16" type="primary">LOC111127014</name>
</gene>
<name>A0A8B8DHU1_CRAVI</name>
<keyword evidence="4" id="KW-0068">Autocatalytic cleavage</keyword>
<keyword evidence="3" id="KW-0378">Hydrolase</keyword>
<dbReference type="KEGG" id="cvn:111127014"/>
<dbReference type="OrthoDB" id="188713at2759"/>
<evidence type="ECO:0000256" key="1">
    <source>
        <dbReference type="ARBA" id="ARBA00010872"/>
    </source>
</evidence>
<dbReference type="Gene3D" id="3.60.20.30">
    <property type="entry name" value="(Glycosyl)asparaginase"/>
    <property type="match status" value="1"/>
</dbReference>
<evidence type="ECO:0000256" key="6">
    <source>
        <dbReference type="ARBA" id="ARBA00053295"/>
    </source>
</evidence>
<keyword evidence="14" id="KW-0732">Signal</keyword>
<evidence type="ECO:0000256" key="8">
    <source>
        <dbReference type="ARBA" id="ARBA00078726"/>
    </source>
</evidence>
<proteinExistence type="inferred from homology"/>
<evidence type="ECO:0000313" key="16">
    <source>
        <dbReference type="RefSeq" id="XP_022327702.1"/>
    </source>
</evidence>
<evidence type="ECO:0000256" key="5">
    <source>
        <dbReference type="ARBA" id="ARBA00050421"/>
    </source>
</evidence>
<dbReference type="FunFam" id="3.60.20.30:FF:000003">
    <property type="entry name" value="N(4)-(Beta-N-acetylglucosaminyl)-L-asparaginase isoform X1"/>
    <property type="match status" value="1"/>
</dbReference>
<evidence type="ECO:0000256" key="10">
    <source>
        <dbReference type="ARBA" id="ARBA00080645"/>
    </source>
</evidence>
<evidence type="ECO:0000256" key="9">
    <source>
        <dbReference type="ARBA" id="ARBA00079301"/>
    </source>
</evidence>
<sequence length="379" mass="40753">MARRLLGLPLIVLVGMMAGLGSGLQIVINTWPVTNSTRAAWNTLLNNGSAVDAVVSGCSQCEADQCRGAVGANGSPDEEGETTLDAMIMDGFSMDVGAVGCLRRVKSAIAVARAVMDHTQHTLMVGDLATKFALEMGFSETNLTGNRSLDKWKDWKSDNCQPNFRERVIPNPRQHCGPYRPQEMDASDDTTNFWNNLPADSNPGLDIDNHDTIGMIAIDQSGNVSAGTSTNGLTFKIPGRVGDSPIVGAGSYAMNDAGAAAATGNGDIMMRFLPSYNAVSQMLSGTDPTTALQRAMAPIIRYYPTFRGAMIAVNMRGKYGAVCHGYTNWTFCVADDTAPEVQLHYIDCKNSMKKVNSANTHNYQTNVYLIIFLLSTSII</sequence>
<evidence type="ECO:0000256" key="2">
    <source>
        <dbReference type="ARBA" id="ARBA00022670"/>
    </source>
</evidence>
<dbReference type="EC" id="3.5.1.26" evidence="7"/>
<evidence type="ECO:0000256" key="11">
    <source>
        <dbReference type="PIRSR" id="PIRSR600246-1"/>
    </source>
</evidence>
<reference evidence="16" key="1">
    <citation type="submission" date="2025-08" db="UniProtKB">
        <authorList>
            <consortium name="RefSeq"/>
        </authorList>
    </citation>
    <scope>IDENTIFICATION</scope>
    <source>
        <tissue evidence="16">Whole sample</tissue>
    </source>
</reference>
<keyword evidence="15" id="KW-1185">Reference proteome</keyword>